<evidence type="ECO:0000313" key="1">
    <source>
        <dbReference type="EMBL" id="KGG87697.1"/>
    </source>
</evidence>
<gene>
    <name evidence="1" type="ORF">P245_19795</name>
</gene>
<sequence>MIVRPLHYLLADGLQRMGASAGDPALQPAHAELSASIAQALGAGRGCDSDDDEDSKQWPWPVMLAEAN</sequence>
<dbReference type="AlphaFoldDB" id="A0A0E3BAG8"/>
<evidence type="ECO:0000313" key="2">
    <source>
        <dbReference type="Proteomes" id="UP000029567"/>
    </source>
</evidence>
<reference evidence="1 2" key="1">
    <citation type="submission" date="2013-09" db="EMBL/GenBank/DDBJ databases">
        <title>High correlation between genotypes and phenotypes of environmental bacteria Comamonas testosteroni strains.</title>
        <authorList>
            <person name="Liu L."/>
            <person name="Zhu W."/>
            <person name="Xia X."/>
            <person name="Xu B."/>
            <person name="Luo M."/>
            <person name="Wang G."/>
        </authorList>
    </citation>
    <scope>NUCLEOTIDE SEQUENCE [LARGE SCALE GENOMIC DNA]</scope>
    <source>
        <strain evidence="1 2">JL14</strain>
    </source>
</reference>
<accession>A0A0E3BAG8</accession>
<name>A0A0E3BAG8_9BURK</name>
<proteinExistence type="predicted"/>
<protein>
    <submittedName>
        <fullName evidence="1">Uncharacterized protein</fullName>
    </submittedName>
</protein>
<organism evidence="1 2">
    <name type="scientific">Comamonas thiooxydans</name>
    <dbReference type="NCBI Taxonomy" id="363952"/>
    <lineage>
        <taxon>Bacteria</taxon>
        <taxon>Pseudomonadati</taxon>
        <taxon>Pseudomonadota</taxon>
        <taxon>Betaproteobacteria</taxon>
        <taxon>Burkholderiales</taxon>
        <taxon>Comamonadaceae</taxon>
        <taxon>Comamonas</taxon>
    </lineage>
</organism>
<dbReference type="EMBL" id="AWTN01000106">
    <property type="protein sequence ID" value="KGG87697.1"/>
    <property type="molecule type" value="Genomic_DNA"/>
</dbReference>
<dbReference type="Proteomes" id="UP000029567">
    <property type="component" value="Unassembled WGS sequence"/>
</dbReference>
<comment type="caution">
    <text evidence="1">The sequence shown here is derived from an EMBL/GenBank/DDBJ whole genome shotgun (WGS) entry which is preliminary data.</text>
</comment>